<dbReference type="EMBL" id="JABKKJ010000029">
    <property type="protein sequence ID" value="NPE26128.1"/>
    <property type="molecule type" value="Genomic_DNA"/>
</dbReference>
<proteinExistence type="predicted"/>
<evidence type="ECO:0008006" key="4">
    <source>
        <dbReference type="Google" id="ProtNLM"/>
    </source>
</evidence>
<evidence type="ECO:0000313" key="2">
    <source>
        <dbReference type="EMBL" id="NPE26128.1"/>
    </source>
</evidence>
<dbReference type="RefSeq" id="WP_172345594.1">
    <property type="nucleotide sequence ID" value="NZ_CASYYZ010000062.1"/>
</dbReference>
<gene>
    <name evidence="2" type="ORF">HPS54_11515</name>
</gene>
<comment type="caution">
    <text evidence="2">The sequence shown here is derived from an EMBL/GenBank/DDBJ whole genome shotgun (WGS) entry which is preliminary data.</text>
</comment>
<reference evidence="2 3" key="1">
    <citation type="submission" date="2020-05" db="EMBL/GenBank/DDBJ databases">
        <title>Distinct polysaccharide utilization as determinants for interspecies competition between intestinal Prevotella spp.</title>
        <authorList>
            <person name="Galvez E.J.C."/>
            <person name="Iljazovic A."/>
            <person name="Strowig T."/>
        </authorList>
    </citation>
    <scope>NUCLEOTIDE SEQUENCE [LARGE SCALE GENOMIC DNA]</scope>
    <source>
        <strain evidence="2 3">PCHR</strain>
    </source>
</reference>
<dbReference type="Gene3D" id="1.10.287.700">
    <property type="entry name" value="Helix hairpin bin"/>
    <property type="match status" value="1"/>
</dbReference>
<feature type="signal peptide" evidence="1">
    <location>
        <begin position="1"/>
        <end position="15"/>
    </location>
</feature>
<sequence>MKKLLALALIGAAAAAVVSNRKKIGRCMACCCHGGACDCPTDCSSDMSCKIKEGVDIVQQRYDRAKESVLEHYNHLKQGMKEGYKKAAGNVKEVASDIKDEVTGNTGGMQEHSQPAM</sequence>
<keyword evidence="1" id="KW-0732">Signal</keyword>
<name>A0ABX2B4C5_9BACT</name>
<evidence type="ECO:0000313" key="3">
    <source>
        <dbReference type="Proteomes" id="UP000820977"/>
    </source>
</evidence>
<dbReference type="Proteomes" id="UP000820977">
    <property type="component" value="Unassembled WGS sequence"/>
</dbReference>
<feature type="chain" id="PRO_5045185708" description="YtxH domain-containing protein" evidence="1">
    <location>
        <begin position="16"/>
        <end position="117"/>
    </location>
</feature>
<evidence type="ECO:0000256" key="1">
    <source>
        <dbReference type="SAM" id="SignalP"/>
    </source>
</evidence>
<protein>
    <recommendedName>
        <fullName evidence="4">YtxH domain-containing protein</fullName>
    </recommendedName>
</protein>
<accession>A0ABX2B4C5</accession>
<organism evidence="2 3">
    <name type="scientific">Xylanibacter caecicola</name>
    <dbReference type="NCBI Taxonomy" id="2736294"/>
    <lineage>
        <taxon>Bacteria</taxon>
        <taxon>Pseudomonadati</taxon>
        <taxon>Bacteroidota</taxon>
        <taxon>Bacteroidia</taxon>
        <taxon>Bacteroidales</taxon>
        <taxon>Prevotellaceae</taxon>
        <taxon>Xylanibacter</taxon>
    </lineage>
</organism>
<keyword evidence="3" id="KW-1185">Reference proteome</keyword>